<gene>
    <name evidence="7" type="ORF">BOW51_05525</name>
</gene>
<evidence type="ECO:0000256" key="5">
    <source>
        <dbReference type="ARBA" id="ARBA00023136"/>
    </source>
</evidence>
<dbReference type="Gene3D" id="2.60.450.10">
    <property type="entry name" value="Lipopolysaccharide (LPS) transport protein A like domain"/>
    <property type="match status" value="1"/>
</dbReference>
<evidence type="ECO:0000256" key="6">
    <source>
        <dbReference type="SAM" id="Phobius"/>
    </source>
</evidence>
<dbReference type="PANTHER" id="PTHR37481:SF1">
    <property type="entry name" value="LIPOPOLYSACCHARIDE EXPORT SYSTEM PROTEIN LPTC"/>
    <property type="match status" value="1"/>
</dbReference>
<comment type="caution">
    <text evidence="7">The sequence shown here is derived from an EMBL/GenBank/DDBJ whole genome shotgun (WGS) entry which is preliminary data.</text>
</comment>
<dbReference type="AlphaFoldDB" id="A0A1T2KV92"/>
<evidence type="ECO:0000256" key="1">
    <source>
        <dbReference type="ARBA" id="ARBA00022475"/>
    </source>
</evidence>
<dbReference type="Pfam" id="PF06835">
    <property type="entry name" value="LptC"/>
    <property type="match status" value="1"/>
</dbReference>
<feature type="transmembrane region" description="Helical" evidence="6">
    <location>
        <begin position="6"/>
        <end position="23"/>
    </location>
</feature>
<keyword evidence="3 6" id="KW-0812">Transmembrane</keyword>
<dbReference type="GO" id="GO:0030288">
    <property type="term" value="C:outer membrane-bounded periplasmic space"/>
    <property type="evidence" value="ECO:0007669"/>
    <property type="project" value="TreeGrafter"/>
</dbReference>
<dbReference type="RefSeq" id="WP_078486586.1">
    <property type="nucleotide sequence ID" value="NZ_MPRJ01000026.1"/>
</dbReference>
<keyword evidence="5 6" id="KW-0472">Membrane</keyword>
<organism evidence="7 8">
    <name type="scientific">Solemya velesiana gill symbiont</name>
    <dbReference type="NCBI Taxonomy" id="1918948"/>
    <lineage>
        <taxon>Bacteria</taxon>
        <taxon>Pseudomonadati</taxon>
        <taxon>Pseudomonadota</taxon>
        <taxon>Gammaproteobacteria</taxon>
        <taxon>sulfur-oxidizing symbionts</taxon>
    </lineage>
</organism>
<keyword evidence="1" id="KW-1003">Cell membrane</keyword>
<dbReference type="Proteomes" id="UP000190896">
    <property type="component" value="Unassembled WGS sequence"/>
</dbReference>
<dbReference type="GO" id="GO:0005886">
    <property type="term" value="C:plasma membrane"/>
    <property type="evidence" value="ECO:0007669"/>
    <property type="project" value="InterPro"/>
</dbReference>
<keyword evidence="8" id="KW-1185">Reference proteome</keyword>
<keyword evidence="2" id="KW-0997">Cell inner membrane</keyword>
<sequence length="188" mass="21459">MDSKNLIIGGALLVMTGISWWIAERSGIQEGGTEAEKHTPDYYLEGMTTIQMDEDGIPEQELWAERMTHYPDDDSTELIEPRLKLYDEEKPPWRLSAKSGWISGDGELVLLNGKVKIDRSAAPNVKPIHIVTRDLRIQQDQNYAETDAEITIRTDTDRMEGRGMQAWFNEPVRLKLLANVRGRYEANN</sequence>
<dbReference type="InterPro" id="IPR052363">
    <property type="entry name" value="LPS_export_LptC"/>
</dbReference>
<evidence type="ECO:0000256" key="2">
    <source>
        <dbReference type="ARBA" id="ARBA00022519"/>
    </source>
</evidence>
<evidence type="ECO:0000256" key="3">
    <source>
        <dbReference type="ARBA" id="ARBA00022692"/>
    </source>
</evidence>
<reference evidence="7 8" key="1">
    <citation type="submission" date="2016-11" db="EMBL/GenBank/DDBJ databases">
        <title>Mixed transmission modes and dynamic genome evolution in an obligate animal-bacterial symbiosis.</title>
        <authorList>
            <person name="Russell S.L."/>
            <person name="Corbett-Detig R.B."/>
            <person name="Cavanaugh C.M."/>
        </authorList>
    </citation>
    <scope>NUCLEOTIDE SEQUENCE [LARGE SCALE GENOMIC DNA]</scope>
    <source>
        <strain evidence="7">Se-Cadez</strain>
    </source>
</reference>
<dbReference type="GO" id="GO:0017089">
    <property type="term" value="F:glycolipid transfer activity"/>
    <property type="evidence" value="ECO:0007669"/>
    <property type="project" value="TreeGrafter"/>
</dbReference>
<proteinExistence type="predicted"/>
<protein>
    <submittedName>
        <fullName evidence="7">LPS export ABC transporter periplasmic protein LptC</fullName>
    </submittedName>
</protein>
<evidence type="ECO:0000256" key="4">
    <source>
        <dbReference type="ARBA" id="ARBA00022989"/>
    </source>
</evidence>
<dbReference type="InterPro" id="IPR010664">
    <property type="entry name" value="LipoPS_assembly_LptC-rel"/>
</dbReference>
<evidence type="ECO:0000313" key="8">
    <source>
        <dbReference type="Proteomes" id="UP000190896"/>
    </source>
</evidence>
<keyword evidence="4 6" id="KW-1133">Transmembrane helix</keyword>
<dbReference type="GO" id="GO:0015221">
    <property type="term" value="F:lipopolysaccharide transmembrane transporter activity"/>
    <property type="evidence" value="ECO:0007669"/>
    <property type="project" value="InterPro"/>
</dbReference>
<evidence type="ECO:0000313" key="7">
    <source>
        <dbReference type="EMBL" id="OOZ36788.1"/>
    </source>
</evidence>
<dbReference type="OrthoDB" id="5973594at2"/>
<dbReference type="PANTHER" id="PTHR37481">
    <property type="entry name" value="LIPOPOLYSACCHARIDE EXPORT SYSTEM PROTEIN LPTC"/>
    <property type="match status" value="1"/>
</dbReference>
<name>A0A1T2KV92_9GAMM</name>
<dbReference type="InterPro" id="IPR026265">
    <property type="entry name" value="LptC"/>
</dbReference>
<accession>A0A1T2KV92</accession>
<dbReference type="NCBIfam" id="TIGR04409">
    <property type="entry name" value="LptC_YrbK"/>
    <property type="match status" value="1"/>
</dbReference>
<dbReference type="EMBL" id="MPRJ01000026">
    <property type="protein sequence ID" value="OOZ36788.1"/>
    <property type="molecule type" value="Genomic_DNA"/>
</dbReference>